<dbReference type="Pfam" id="PF12770">
    <property type="entry name" value="CHAT"/>
    <property type="match status" value="1"/>
</dbReference>
<gene>
    <name evidence="2" type="ORF">BRW62_12465</name>
</gene>
<accession>A0A2D2Q4G9</accession>
<dbReference type="KEGG" id="slw:BRW62_12465"/>
<name>A0A2D2Q4G9_PARLV</name>
<evidence type="ECO:0000313" key="2">
    <source>
        <dbReference type="EMBL" id="ATS19406.1"/>
    </source>
</evidence>
<proteinExistence type="predicted"/>
<dbReference type="AlphaFoldDB" id="A0A2D2Q4G9"/>
<sequence>MSFINAGTGNVDIFAGNSLRLTGAFTVDGILTSIYGNAINIFINSDTFFLVGNPAVNGTLGALVTPNSVIAPLANGNPTILSGTVERGNIRFQNLGPNLVSNPCSQLQYSNNECTQAANNVLQPPPPAIIPPLQPPSELPPVLFPQEIALALENNDLENALILLDQMGCQEVSSYFGRTCDADELSLAQIQAILNEIAKQTGKKPAVIYMLNRPEQTDLLMVTPEGEPIYQAVKGVGQAQVLKAAEEFMNNVRDPRLVNTRTYLPASQQLYQWLIAPLRPQLETQGIETLVFVLDGGMRGVPIAALHDGQGFLVERFSVGLVPSMSLMDTRYRNVQQGRILAMGASEFVDQSPLPAVPIELAQITDDLGGGKEFLNEAFTISNLQAQRRSGAYQVIHLATHAEFQPGSPENSYIAFRDSRLNLLQLRNLQLYRPDTELLTLSACRTAVGDLGAELGFAGLAAQSGIKSVLASLWYVSDEGTLALMTEFYHQLNTAPIKAEALRQAQLAMLRGDVQVKGNQLQTPRGSIPLPPDVARGGGDRRLSHPYYWSAFTMIGSPW</sequence>
<evidence type="ECO:0000259" key="1">
    <source>
        <dbReference type="Pfam" id="PF12770"/>
    </source>
</evidence>
<dbReference type="Proteomes" id="UP000231057">
    <property type="component" value="Chromosome"/>
</dbReference>
<keyword evidence="3" id="KW-1185">Reference proteome</keyword>
<organism evidence="2 3">
    <name type="scientific">Parathermosynechococcus lividus PCC 6715</name>
    <dbReference type="NCBI Taxonomy" id="1917166"/>
    <lineage>
        <taxon>Bacteria</taxon>
        <taxon>Bacillati</taxon>
        <taxon>Cyanobacteriota</taxon>
        <taxon>Cyanophyceae</taxon>
        <taxon>Acaryochloridales</taxon>
        <taxon>Thermosynechococcaceae</taxon>
        <taxon>Parathermosynechococcus</taxon>
    </lineage>
</organism>
<dbReference type="EMBL" id="CP018092">
    <property type="protein sequence ID" value="ATS19406.1"/>
    <property type="molecule type" value="Genomic_DNA"/>
</dbReference>
<protein>
    <recommendedName>
        <fullName evidence="1">CHAT domain-containing protein</fullName>
    </recommendedName>
</protein>
<dbReference type="RefSeq" id="WP_198406063.1">
    <property type="nucleotide sequence ID" value="NZ_CP018092.1"/>
</dbReference>
<dbReference type="InterPro" id="IPR024983">
    <property type="entry name" value="CHAT_dom"/>
</dbReference>
<reference evidence="2 3" key="1">
    <citation type="submission" date="2016-11" db="EMBL/GenBank/DDBJ databases">
        <title>Complete genome sequence of thermophilic cyanobacteria strain Synechococcus sp. PCC6715.</title>
        <authorList>
            <person name="Tang J."/>
            <person name="Daroch M."/>
            <person name="Liang Y."/>
            <person name="Jiang D."/>
            <person name="Shah M."/>
        </authorList>
    </citation>
    <scope>NUCLEOTIDE SEQUENCE [LARGE SCALE GENOMIC DNA]</scope>
    <source>
        <strain evidence="2 3">PCC 6715</strain>
    </source>
</reference>
<evidence type="ECO:0000313" key="3">
    <source>
        <dbReference type="Proteomes" id="UP000231057"/>
    </source>
</evidence>
<reference evidence="3" key="2">
    <citation type="journal article" date="2022" name="Front. Microbiol.">
        <title>Comparative Genomic Analysis Revealed Distinct Molecular Components and Organization of CO2-Concentrating Mechanism in Thermophilic Cyanobacteria.</title>
        <authorList>
            <person name="Tang J."/>
            <person name="Zhou H."/>
            <person name="Yao D."/>
            <person name="Riaz S."/>
            <person name="You D."/>
            <person name="Klepacz-Smolka A."/>
            <person name="Daroch M."/>
        </authorList>
    </citation>
    <scope>NUCLEOTIDE SEQUENCE [LARGE SCALE GENOMIC DNA]</scope>
    <source>
        <strain evidence="3">PCC 6715</strain>
    </source>
</reference>
<feature type="domain" description="CHAT" evidence="1">
    <location>
        <begin position="266"/>
        <end position="557"/>
    </location>
</feature>